<dbReference type="InterPro" id="IPR011990">
    <property type="entry name" value="TPR-like_helical_dom_sf"/>
</dbReference>
<comment type="caution">
    <text evidence="8">The sequence shown here is derived from an EMBL/GenBank/DDBJ whole genome shotgun (WGS) entry which is preliminary data.</text>
</comment>
<dbReference type="Pfam" id="PF07980">
    <property type="entry name" value="SusD_RagB"/>
    <property type="match status" value="1"/>
</dbReference>
<dbReference type="EMBL" id="JBHLZF010000002">
    <property type="protein sequence ID" value="MFB9898686.1"/>
    <property type="molecule type" value="Genomic_DNA"/>
</dbReference>
<evidence type="ECO:0000259" key="6">
    <source>
        <dbReference type="Pfam" id="PF07980"/>
    </source>
</evidence>
<dbReference type="Proteomes" id="UP001589688">
    <property type="component" value="Unassembled WGS sequence"/>
</dbReference>
<dbReference type="Gene3D" id="1.25.40.390">
    <property type="match status" value="1"/>
</dbReference>
<keyword evidence="5" id="KW-0998">Cell outer membrane</keyword>
<dbReference type="InterPro" id="IPR033985">
    <property type="entry name" value="SusD-like_N"/>
</dbReference>
<evidence type="ECO:0000256" key="3">
    <source>
        <dbReference type="ARBA" id="ARBA00022729"/>
    </source>
</evidence>
<dbReference type="Pfam" id="PF14322">
    <property type="entry name" value="SusD-like_3"/>
    <property type="match status" value="1"/>
</dbReference>
<comment type="subcellular location">
    <subcellularLocation>
        <location evidence="1">Cell outer membrane</location>
    </subcellularLocation>
</comment>
<dbReference type="RefSeq" id="WP_044249057.1">
    <property type="nucleotide sequence ID" value="NZ_JADU01000028.1"/>
</dbReference>
<evidence type="ECO:0000256" key="5">
    <source>
        <dbReference type="ARBA" id="ARBA00023237"/>
    </source>
</evidence>
<keyword evidence="4" id="KW-0472">Membrane</keyword>
<protein>
    <submittedName>
        <fullName evidence="8">RagB/SusD family nutrient uptake outer membrane protein</fullName>
    </submittedName>
</protein>
<evidence type="ECO:0000256" key="4">
    <source>
        <dbReference type="ARBA" id="ARBA00023136"/>
    </source>
</evidence>
<name>A0ABV5ZR51_9BACT</name>
<dbReference type="SUPFAM" id="SSF48452">
    <property type="entry name" value="TPR-like"/>
    <property type="match status" value="1"/>
</dbReference>
<organism evidence="8 9">
    <name type="scientific">Hallella seregens ATCC 51272</name>
    <dbReference type="NCBI Taxonomy" id="1336250"/>
    <lineage>
        <taxon>Bacteria</taxon>
        <taxon>Pseudomonadati</taxon>
        <taxon>Bacteroidota</taxon>
        <taxon>Bacteroidia</taxon>
        <taxon>Bacteroidales</taxon>
        <taxon>Prevotellaceae</taxon>
        <taxon>Hallella</taxon>
    </lineage>
</organism>
<gene>
    <name evidence="8" type="ORF">ACFFK8_13040</name>
</gene>
<keyword evidence="3" id="KW-0732">Signal</keyword>
<keyword evidence="9" id="KW-1185">Reference proteome</keyword>
<feature type="domain" description="SusD-like N-terminal" evidence="7">
    <location>
        <begin position="38"/>
        <end position="229"/>
    </location>
</feature>
<sequence>MKLRNILYSGALLLAFSSCSDFLEQPPKNLLSADGFYQTAAQANQGVLGIYADLRYLVEHEYHEMSEYRSDNVWSNPTPNGQRDCSDISNFRAGSELGTFESAWDAWYKVIFDANTAIAKLSKAKFNNATVQAQLLNEAHFLRGWAYFELVRLFGNVPVVLEPSSPSAVNAIAQTDGRTILDKVVIPELKYGLDLPDKGNVTDGAGTKVPAQGRADKTAAAAMLARVYMTLAGNPYNDATATASAKTYLQQVLANKARYWAPTIAEWRKQFTPDGNNLYSVFAIQYRVGGTGNPGIFSMVKSLPPSYTNGVGVRLFGYDNFVEKTLRFEFNRVYSTGNKDLRGEGWSLLDGYPAEGNTVAYSNAKELLTVDGESDSVYVESIIYKPIPSKPKLDALGLSMNYSTLKDYNDWPVNYAVIRIEDMMLLQAEILVDEGKTAEALAIVNEIRSRAGIDPVATDVDAATARKYVRRERRLELFGEGVRWFDQVRYGTWKQDIIDMFARYGNPEGASTSNVADGRYLYPIPANQMNITPGLYKQNAGY</sequence>
<dbReference type="PROSITE" id="PS51257">
    <property type="entry name" value="PROKAR_LIPOPROTEIN"/>
    <property type="match status" value="1"/>
</dbReference>
<reference evidence="8 9" key="1">
    <citation type="submission" date="2024-09" db="EMBL/GenBank/DDBJ databases">
        <authorList>
            <person name="Sun Q."/>
            <person name="Mori K."/>
        </authorList>
    </citation>
    <scope>NUCLEOTIDE SEQUENCE [LARGE SCALE GENOMIC DNA]</scope>
    <source>
        <strain evidence="8 9">ATCC 51272</strain>
    </source>
</reference>
<evidence type="ECO:0000256" key="2">
    <source>
        <dbReference type="ARBA" id="ARBA00006275"/>
    </source>
</evidence>
<accession>A0ABV5ZR51</accession>
<comment type="similarity">
    <text evidence="2">Belongs to the SusD family.</text>
</comment>
<proteinExistence type="inferred from homology"/>
<evidence type="ECO:0000259" key="7">
    <source>
        <dbReference type="Pfam" id="PF14322"/>
    </source>
</evidence>
<evidence type="ECO:0000313" key="9">
    <source>
        <dbReference type="Proteomes" id="UP001589688"/>
    </source>
</evidence>
<evidence type="ECO:0000256" key="1">
    <source>
        <dbReference type="ARBA" id="ARBA00004442"/>
    </source>
</evidence>
<feature type="domain" description="RagB/SusD" evidence="6">
    <location>
        <begin position="414"/>
        <end position="542"/>
    </location>
</feature>
<dbReference type="InterPro" id="IPR012944">
    <property type="entry name" value="SusD_RagB_dom"/>
</dbReference>
<evidence type="ECO:0000313" key="8">
    <source>
        <dbReference type="EMBL" id="MFB9898686.1"/>
    </source>
</evidence>